<organism evidence="2 3">
    <name type="scientific">Gossypium arboreum</name>
    <name type="common">Tree cotton</name>
    <name type="synonym">Gossypium nanking</name>
    <dbReference type="NCBI Taxonomy" id="29729"/>
    <lineage>
        <taxon>Eukaryota</taxon>
        <taxon>Viridiplantae</taxon>
        <taxon>Streptophyta</taxon>
        <taxon>Embryophyta</taxon>
        <taxon>Tracheophyta</taxon>
        <taxon>Spermatophyta</taxon>
        <taxon>Magnoliopsida</taxon>
        <taxon>eudicotyledons</taxon>
        <taxon>Gunneridae</taxon>
        <taxon>Pentapetalae</taxon>
        <taxon>rosids</taxon>
        <taxon>malvids</taxon>
        <taxon>Malvales</taxon>
        <taxon>Malvaceae</taxon>
        <taxon>Malvoideae</taxon>
        <taxon>Gossypium</taxon>
    </lineage>
</organism>
<feature type="compositionally biased region" description="Basic and acidic residues" evidence="1">
    <location>
        <begin position="70"/>
        <end position="85"/>
    </location>
</feature>
<comment type="caution">
    <text evidence="2">The sequence shown here is derived from an EMBL/GenBank/DDBJ whole genome shotgun (WGS) entry which is preliminary data.</text>
</comment>
<feature type="region of interest" description="Disordered" evidence="1">
    <location>
        <begin position="54"/>
        <end position="102"/>
    </location>
</feature>
<evidence type="ECO:0000313" key="2">
    <source>
        <dbReference type="EMBL" id="KAK5836873.1"/>
    </source>
</evidence>
<name>A0ABR0QDE9_GOSAR</name>
<accession>A0ABR0QDE9</accession>
<evidence type="ECO:0000256" key="1">
    <source>
        <dbReference type="SAM" id="MobiDB-lite"/>
    </source>
</evidence>
<keyword evidence="3" id="KW-1185">Reference proteome</keyword>
<gene>
    <name evidence="2" type="ORF">PVK06_012677</name>
</gene>
<sequence>MKMALASIKKLMSNKDDEDTQWPWKLFKQMCPNTRMLQVMKPFLDQSAISQGIEELQWPKESNESSISGADKKEGKEETEEKQVDECDETMEDDVEPYHDNF</sequence>
<protein>
    <submittedName>
        <fullName evidence="2">Uncharacterized protein</fullName>
    </submittedName>
</protein>
<reference evidence="2 3" key="1">
    <citation type="submission" date="2023-03" db="EMBL/GenBank/DDBJ databases">
        <title>WGS of Gossypium arboreum.</title>
        <authorList>
            <person name="Yu D."/>
        </authorList>
    </citation>
    <scope>NUCLEOTIDE SEQUENCE [LARGE SCALE GENOMIC DNA]</scope>
    <source>
        <tissue evidence="2">Leaf</tissue>
    </source>
</reference>
<dbReference type="Proteomes" id="UP001358586">
    <property type="component" value="Chromosome 4"/>
</dbReference>
<proteinExistence type="predicted"/>
<evidence type="ECO:0000313" key="3">
    <source>
        <dbReference type="Proteomes" id="UP001358586"/>
    </source>
</evidence>
<dbReference type="EMBL" id="JARKNE010000004">
    <property type="protein sequence ID" value="KAK5836873.1"/>
    <property type="molecule type" value="Genomic_DNA"/>
</dbReference>
<feature type="compositionally biased region" description="Acidic residues" evidence="1">
    <location>
        <begin position="86"/>
        <end position="95"/>
    </location>
</feature>